<dbReference type="InterPro" id="IPR013087">
    <property type="entry name" value="Znf_C2H2_type"/>
</dbReference>
<dbReference type="SMART" id="SM00355">
    <property type="entry name" value="ZnF_C2H2"/>
    <property type="match status" value="3"/>
</dbReference>
<gene>
    <name evidence="5" type="primary">LOC4801510</name>
</gene>
<dbReference type="PROSITE" id="PS50157">
    <property type="entry name" value="ZINC_FINGER_C2H2_2"/>
    <property type="match status" value="1"/>
</dbReference>
<evidence type="ECO:0000313" key="4">
    <source>
        <dbReference type="Proteomes" id="UP000001819"/>
    </source>
</evidence>
<keyword evidence="1" id="KW-0863">Zinc-finger</keyword>
<reference evidence="5" key="2">
    <citation type="submission" date="2025-08" db="UniProtKB">
        <authorList>
            <consortium name="RefSeq"/>
        </authorList>
    </citation>
    <scope>IDENTIFICATION</scope>
    <source>
        <strain evidence="5">MV-25-SWS-2005</strain>
        <tissue evidence="5">Whole body</tissue>
    </source>
</reference>
<evidence type="ECO:0000259" key="3">
    <source>
        <dbReference type="PROSITE" id="PS50157"/>
    </source>
</evidence>
<dbReference type="InParanoid" id="A0A6I8UNZ7"/>
<dbReference type="FunCoup" id="A0A6I8UNZ7">
    <property type="interactions" value="437"/>
</dbReference>
<dbReference type="Proteomes" id="UP000001819">
    <property type="component" value="Chromosome 2"/>
</dbReference>
<dbReference type="InterPro" id="IPR036236">
    <property type="entry name" value="Znf_C2H2_sf"/>
</dbReference>
<keyword evidence="4" id="KW-1185">Reference proteome</keyword>
<sequence>MDDSRRSIAANEESISMYLSFDADDTLSNVSKWQSAVVSHNSQYMEMHSSKMEANLDKTVEDKEMKRAVLQDLHHSALINSEPNSPLKPFDYCLLNKHNALSSTPSKKIMAAESLAMPVEVDNAENKENSLPDENPGGNNSTISSSLELTGTTVKFNTLKTEDSTTDEVSMQEVAKPNILNTVYPLSANVVLENITEVSNEDTSVLACSPEVKDVKETPPVTDVVKEVSELLAKALKISSTMNPSTSKPLTFEPTKKRVSLLPKASGTLPRPRRSILPTGAVETRTYSFKQRMSVVVKTTLNSPSRKMGAGGGLPVSRRSVLPIPKTKSGISRMSLATTGISCPKNIIPATSKAPTQPASDAVFNCKSCGAPFRVKSLHDMHVRMHDMVENGPKTLKKLNGNPSATGGSKNRCKFCDKNFALERALHIHLMQNCDKIPPAEKRKLEFTELNHVKKAQLPKIATVGGGGPPVLSVHKAPPLQITTPIGKAAPNGAKAMGPPSVKKAPKNVAHAGVYRTPTKTVPCNICKQPFKSILEYTNHCMTMHSKSQTLKVAAKDEAPSAKD</sequence>
<dbReference type="AlphaFoldDB" id="A0A6I8UNZ7"/>
<evidence type="ECO:0000313" key="5">
    <source>
        <dbReference type="RefSeq" id="XP_001358589.2"/>
    </source>
</evidence>
<evidence type="ECO:0000256" key="2">
    <source>
        <dbReference type="SAM" id="MobiDB-lite"/>
    </source>
</evidence>
<dbReference type="KEGG" id="dpo:4801510"/>
<feature type="region of interest" description="Disordered" evidence="2">
    <location>
        <begin position="126"/>
        <end position="145"/>
    </location>
</feature>
<dbReference type="PROSITE" id="PS00028">
    <property type="entry name" value="ZINC_FINGER_C2H2_1"/>
    <property type="match status" value="2"/>
</dbReference>
<organism evidence="4 5">
    <name type="scientific">Drosophila pseudoobscura pseudoobscura</name>
    <name type="common">Fruit fly</name>
    <dbReference type="NCBI Taxonomy" id="46245"/>
    <lineage>
        <taxon>Eukaryota</taxon>
        <taxon>Metazoa</taxon>
        <taxon>Ecdysozoa</taxon>
        <taxon>Arthropoda</taxon>
        <taxon>Hexapoda</taxon>
        <taxon>Insecta</taxon>
        <taxon>Pterygota</taxon>
        <taxon>Neoptera</taxon>
        <taxon>Endopterygota</taxon>
        <taxon>Diptera</taxon>
        <taxon>Brachycera</taxon>
        <taxon>Muscomorpha</taxon>
        <taxon>Ephydroidea</taxon>
        <taxon>Drosophilidae</taxon>
        <taxon>Drosophila</taxon>
        <taxon>Sophophora</taxon>
    </lineage>
</organism>
<evidence type="ECO:0000256" key="1">
    <source>
        <dbReference type="PROSITE-ProRule" id="PRU00042"/>
    </source>
</evidence>
<dbReference type="GO" id="GO:0008270">
    <property type="term" value="F:zinc ion binding"/>
    <property type="evidence" value="ECO:0007669"/>
    <property type="project" value="UniProtKB-KW"/>
</dbReference>
<dbReference type="Gene3D" id="3.30.160.60">
    <property type="entry name" value="Classic Zinc Finger"/>
    <property type="match status" value="1"/>
</dbReference>
<keyword evidence="1" id="KW-0479">Metal-binding</keyword>
<feature type="domain" description="C2H2-type" evidence="3">
    <location>
        <begin position="364"/>
        <end position="386"/>
    </location>
</feature>
<accession>A0A6I8UNZ7</accession>
<dbReference type="RefSeq" id="XP_001358589.2">
    <property type="nucleotide sequence ID" value="XM_001358552.4"/>
</dbReference>
<keyword evidence="1" id="KW-0862">Zinc</keyword>
<proteinExistence type="predicted"/>
<reference evidence="4" key="1">
    <citation type="submission" date="2024-06" db="UniProtKB">
        <authorList>
            <consortium name="RefSeq"/>
        </authorList>
    </citation>
    <scope>NUCLEOTIDE SEQUENCE [LARGE SCALE GENOMIC DNA]</scope>
    <source>
        <strain evidence="4">MV2-25</strain>
    </source>
</reference>
<protein>
    <recommendedName>
        <fullName evidence="3">C2H2-type domain-containing protein</fullName>
    </recommendedName>
</protein>
<name>A0A6I8UNZ7_DROPS</name>
<feature type="region of interest" description="Disordered" evidence="2">
    <location>
        <begin position="484"/>
        <end position="505"/>
    </location>
</feature>
<dbReference type="SUPFAM" id="SSF57667">
    <property type="entry name" value="beta-beta-alpha zinc fingers"/>
    <property type="match status" value="1"/>
</dbReference>